<dbReference type="PROSITE" id="PS50109">
    <property type="entry name" value="HIS_KIN"/>
    <property type="match status" value="1"/>
</dbReference>
<evidence type="ECO:0000256" key="14">
    <source>
        <dbReference type="ARBA" id="ARBA00074306"/>
    </source>
</evidence>
<keyword evidence="16" id="KW-0175">Coiled coil</keyword>
<dbReference type="PANTHER" id="PTHR45339:SF5">
    <property type="entry name" value="HISTIDINE KINASE"/>
    <property type="match status" value="1"/>
</dbReference>
<dbReference type="CDD" id="cd00082">
    <property type="entry name" value="HisKA"/>
    <property type="match status" value="1"/>
</dbReference>
<evidence type="ECO:0000313" key="23">
    <source>
        <dbReference type="Proteomes" id="UP000473325"/>
    </source>
</evidence>
<keyword evidence="6" id="KW-0808">Transferase</keyword>
<dbReference type="PRINTS" id="PR00344">
    <property type="entry name" value="BCTRLSENSOR"/>
</dbReference>
<accession>A0A6L7F2C0</accession>
<evidence type="ECO:0000256" key="2">
    <source>
        <dbReference type="ARBA" id="ARBA00004236"/>
    </source>
</evidence>
<dbReference type="InterPro" id="IPR001610">
    <property type="entry name" value="PAC"/>
</dbReference>
<keyword evidence="10" id="KW-0067">ATP-binding</keyword>
<dbReference type="InterPro" id="IPR001789">
    <property type="entry name" value="Sig_transdc_resp-reg_receiver"/>
</dbReference>
<keyword evidence="9" id="KW-0418">Kinase</keyword>
<dbReference type="Proteomes" id="UP000473325">
    <property type="component" value="Unassembled WGS sequence"/>
</dbReference>
<dbReference type="SMART" id="SM00387">
    <property type="entry name" value="HATPase_c"/>
    <property type="match status" value="1"/>
</dbReference>
<dbReference type="PROSITE" id="PS50110">
    <property type="entry name" value="RESPONSE_REGULATORY"/>
    <property type="match status" value="1"/>
</dbReference>
<dbReference type="CDD" id="cd17546">
    <property type="entry name" value="REC_hyHK_CKI1_RcsC-like"/>
    <property type="match status" value="1"/>
</dbReference>
<evidence type="ECO:0000259" key="18">
    <source>
        <dbReference type="PROSITE" id="PS50109"/>
    </source>
</evidence>
<feature type="domain" description="PAC" evidence="21">
    <location>
        <begin position="88"/>
        <end position="140"/>
    </location>
</feature>
<evidence type="ECO:0000256" key="1">
    <source>
        <dbReference type="ARBA" id="ARBA00000085"/>
    </source>
</evidence>
<dbReference type="PROSITE" id="PS50112">
    <property type="entry name" value="PAS"/>
    <property type="match status" value="1"/>
</dbReference>
<feature type="domain" description="Response regulatory" evidence="19">
    <location>
        <begin position="806"/>
        <end position="925"/>
    </location>
</feature>
<evidence type="ECO:0000256" key="11">
    <source>
        <dbReference type="ARBA" id="ARBA00022989"/>
    </source>
</evidence>
<evidence type="ECO:0000256" key="5">
    <source>
        <dbReference type="ARBA" id="ARBA00022553"/>
    </source>
</evidence>
<dbReference type="SUPFAM" id="SSF47384">
    <property type="entry name" value="Homodimeric domain of signal transducing histidine kinase"/>
    <property type="match status" value="1"/>
</dbReference>
<dbReference type="FunFam" id="3.30.565.10:FF:000010">
    <property type="entry name" value="Sensor histidine kinase RcsC"/>
    <property type="match status" value="1"/>
</dbReference>
<evidence type="ECO:0000256" key="3">
    <source>
        <dbReference type="ARBA" id="ARBA00006402"/>
    </source>
</evidence>
<keyword evidence="5 15" id="KW-0597">Phosphoprotein</keyword>
<evidence type="ECO:0000256" key="4">
    <source>
        <dbReference type="ARBA" id="ARBA00012438"/>
    </source>
</evidence>
<dbReference type="Pfam" id="PF02518">
    <property type="entry name" value="HATPase_c"/>
    <property type="match status" value="1"/>
</dbReference>
<dbReference type="InterPro" id="IPR005467">
    <property type="entry name" value="His_kinase_dom"/>
</dbReference>
<evidence type="ECO:0000256" key="17">
    <source>
        <dbReference type="SAM" id="MobiDB-lite"/>
    </source>
</evidence>
<comment type="similarity">
    <text evidence="3">In the N-terminal section; belongs to the phytochrome family.</text>
</comment>
<proteinExistence type="inferred from homology"/>
<dbReference type="PROSITE" id="PS50113">
    <property type="entry name" value="PAC"/>
    <property type="match status" value="2"/>
</dbReference>
<dbReference type="InterPro" id="IPR000014">
    <property type="entry name" value="PAS"/>
</dbReference>
<dbReference type="Gene3D" id="1.10.287.130">
    <property type="match status" value="1"/>
</dbReference>
<keyword evidence="13" id="KW-0472">Membrane</keyword>
<evidence type="ECO:0000256" key="10">
    <source>
        <dbReference type="ARBA" id="ARBA00022840"/>
    </source>
</evidence>
<evidence type="ECO:0000256" key="6">
    <source>
        <dbReference type="ARBA" id="ARBA00022679"/>
    </source>
</evidence>
<dbReference type="EMBL" id="WUEK01000004">
    <property type="protein sequence ID" value="MXG89474.1"/>
    <property type="molecule type" value="Genomic_DNA"/>
</dbReference>
<dbReference type="CDD" id="cd16922">
    <property type="entry name" value="HATPase_EvgS-ArcB-TorS-like"/>
    <property type="match status" value="1"/>
</dbReference>
<dbReference type="InterPro" id="IPR003594">
    <property type="entry name" value="HATPase_dom"/>
</dbReference>
<evidence type="ECO:0000256" key="7">
    <source>
        <dbReference type="ARBA" id="ARBA00022692"/>
    </source>
</evidence>
<sequence length="1096" mass="117604">MTGPEGGSTAPAPALVDATLLLDAVPDGLWMLDDEGRTTYANARMAEMLGLRPDDMTTLSAYDVLDEQGRRDLRDHLVRRHLGTAPRTNIAYQLYRADGTTTWTMLSHSPVVGDDGEVQGFLYRARDYDEQRALLDELIHRDERFAELQALARIGSWAFDVRTGEATWSEETYRLCRVHQTPEGSAERDFFRIVHPDHHEILRTAYARLLERSVPIDVEVRLLDAPHGLEGAAWLRIRGVPDHGDHGEVVRVRGTVQDVTQSKEHTEGVQFLADFSGAANRAQNLLELYEGIDRRIRLHSGWVGLYSSIPHPREPERLYHAPLQDDIDPELAQVAKGLADRARRTRSFETAQAPGGTVLLAGPALRGDRVAAVVVSDTGARTAPSAADRALYAQMLGHLSLLDEREEAARALSEARDQALRASRAKSEFLATMSHEIRTPLNGVIGLTELLRHADLDERQSRLAEGIDRAGRNLLLLVNDVLDLSKIEAGHLELEEVDFDLVDVLEQSVGLVAGTARAKGLDLVVSYAADVPRVVCGDSMRFGQVVTNLASNAVKFTRSGEVSVRASWTGSAVRVDVRDTGIGIAPDAAERLFEPFTQADSSTTRHFGGTGLGLAISSQIVAATGGEIGVSTDQPVGTTFWFTMRFGEATGTTTVPDTDVLDELRALVVASRASVCSGLADQLGAWKVATDEATTAPDATALLDRALRDGAAYDVVVVDEGLAADTDLDAGLARHGERGCRVVHLGWTTEPPSGRADHPRLVTPVLPSALFDTLVDLLPGVEDPEDVELAAPHSGAGAGTPEHRGRILVVEDNQINQLVAEGMLTRLGYEVEIAGNGAVCLSRMAGNPDRYDAVLMDCQMPVIDGFDATRAVRALQGEERHTPIIAMTAAALTGERERCLEAGMDDFLTKPVDRDLLAEVLAHWVGRGTADDGATAGGGPRDTEQPTEEPTEEPNEQPAEERAGGPAAGPEEQVVQLVDEDEVRERLDTFLDVYGVSPQNVAAMLSSFAELSGQVAHAAAGSAPGDLAARLHTLKGAAANLGLPTVAAVAERLEPPARDGACPSAAERAELEGTLAGAAATLTAYGARRLTLDPTP</sequence>
<dbReference type="InterPro" id="IPR004358">
    <property type="entry name" value="Sig_transdc_His_kin-like_C"/>
</dbReference>
<dbReference type="Gene3D" id="3.40.50.2300">
    <property type="match status" value="1"/>
</dbReference>
<dbReference type="NCBIfam" id="TIGR00229">
    <property type="entry name" value="sensory_box"/>
    <property type="match status" value="1"/>
</dbReference>
<feature type="compositionally biased region" description="Acidic residues" evidence="17">
    <location>
        <begin position="945"/>
        <end position="955"/>
    </location>
</feature>
<dbReference type="InterPro" id="IPR003661">
    <property type="entry name" value="HisK_dim/P_dom"/>
</dbReference>
<dbReference type="Pfam" id="PF00072">
    <property type="entry name" value="Response_reg"/>
    <property type="match status" value="1"/>
</dbReference>
<dbReference type="InterPro" id="IPR036890">
    <property type="entry name" value="HATPase_C_sf"/>
</dbReference>
<dbReference type="CDD" id="cd00130">
    <property type="entry name" value="PAS"/>
    <property type="match status" value="2"/>
</dbReference>
<dbReference type="SUPFAM" id="SSF55874">
    <property type="entry name" value="ATPase domain of HSP90 chaperone/DNA topoisomerase II/histidine kinase"/>
    <property type="match status" value="1"/>
</dbReference>
<dbReference type="Gene3D" id="3.30.450.20">
    <property type="entry name" value="PAS domain"/>
    <property type="match status" value="2"/>
</dbReference>
<dbReference type="Pfam" id="PF00989">
    <property type="entry name" value="PAS"/>
    <property type="match status" value="1"/>
</dbReference>
<evidence type="ECO:0000313" key="22">
    <source>
        <dbReference type="EMBL" id="MXG89474.1"/>
    </source>
</evidence>
<keyword evidence="23" id="KW-1185">Reference proteome</keyword>
<evidence type="ECO:0000256" key="9">
    <source>
        <dbReference type="ARBA" id="ARBA00022777"/>
    </source>
</evidence>
<feature type="coiled-coil region" evidence="16">
    <location>
        <begin position="398"/>
        <end position="425"/>
    </location>
</feature>
<evidence type="ECO:0000256" key="16">
    <source>
        <dbReference type="SAM" id="Coils"/>
    </source>
</evidence>
<evidence type="ECO:0000259" key="20">
    <source>
        <dbReference type="PROSITE" id="PS50112"/>
    </source>
</evidence>
<dbReference type="SMART" id="SM00086">
    <property type="entry name" value="PAC"/>
    <property type="match status" value="2"/>
</dbReference>
<evidence type="ECO:0000256" key="12">
    <source>
        <dbReference type="ARBA" id="ARBA00023012"/>
    </source>
</evidence>
<dbReference type="SMART" id="SM00091">
    <property type="entry name" value="PAS"/>
    <property type="match status" value="2"/>
</dbReference>
<feature type="modified residue" description="4-aspartylphosphate" evidence="15">
    <location>
        <position position="857"/>
    </location>
</feature>
<comment type="catalytic activity">
    <reaction evidence="1">
        <text>ATP + protein L-histidine = ADP + protein N-phospho-L-histidine.</text>
        <dbReference type="EC" id="2.7.13.3"/>
    </reaction>
</comment>
<dbReference type="RefSeq" id="WP_160876954.1">
    <property type="nucleotide sequence ID" value="NZ_WUEK01000004.1"/>
</dbReference>
<evidence type="ECO:0000259" key="19">
    <source>
        <dbReference type="PROSITE" id="PS50110"/>
    </source>
</evidence>
<feature type="domain" description="PAC" evidence="21">
    <location>
        <begin position="216"/>
        <end position="271"/>
    </location>
</feature>
<dbReference type="InterPro" id="IPR036097">
    <property type="entry name" value="HisK_dim/P_sf"/>
</dbReference>
<dbReference type="AlphaFoldDB" id="A0A6L7F2C0"/>
<evidence type="ECO:0000256" key="15">
    <source>
        <dbReference type="PROSITE-ProRule" id="PRU00169"/>
    </source>
</evidence>
<feature type="domain" description="Histidine kinase" evidence="18">
    <location>
        <begin position="432"/>
        <end position="648"/>
    </location>
</feature>
<keyword evidence="7" id="KW-0812">Transmembrane</keyword>
<dbReference type="GO" id="GO:0006355">
    <property type="term" value="P:regulation of DNA-templated transcription"/>
    <property type="evidence" value="ECO:0007669"/>
    <property type="project" value="InterPro"/>
</dbReference>
<dbReference type="InterPro" id="IPR013767">
    <property type="entry name" value="PAS_fold"/>
</dbReference>
<keyword evidence="12" id="KW-0902">Two-component regulatory system</keyword>
<dbReference type="Gene3D" id="3.30.565.10">
    <property type="entry name" value="Histidine kinase-like ATPase, C-terminal domain"/>
    <property type="match status" value="1"/>
</dbReference>
<evidence type="ECO:0000256" key="13">
    <source>
        <dbReference type="ARBA" id="ARBA00023136"/>
    </source>
</evidence>
<dbReference type="GO" id="GO:0005886">
    <property type="term" value="C:plasma membrane"/>
    <property type="evidence" value="ECO:0007669"/>
    <property type="project" value="UniProtKB-SubCell"/>
</dbReference>
<name>A0A6L7F2C0_9ACTN</name>
<dbReference type="GO" id="GO:0000155">
    <property type="term" value="F:phosphorelay sensor kinase activity"/>
    <property type="evidence" value="ECO:0007669"/>
    <property type="project" value="InterPro"/>
</dbReference>
<dbReference type="InterPro" id="IPR035965">
    <property type="entry name" value="PAS-like_dom_sf"/>
</dbReference>
<evidence type="ECO:0000259" key="21">
    <source>
        <dbReference type="PROSITE" id="PS50113"/>
    </source>
</evidence>
<keyword evidence="8" id="KW-0547">Nucleotide-binding</keyword>
<reference evidence="22 23" key="1">
    <citation type="submission" date="2019-12" db="EMBL/GenBank/DDBJ databases">
        <authorList>
            <person name="Kun Z."/>
        </authorList>
    </citation>
    <scope>NUCLEOTIDE SEQUENCE [LARGE SCALE GENOMIC DNA]</scope>
    <source>
        <strain evidence="22 23">YIM 123512</strain>
    </source>
</reference>
<protein>
    <recommendedName>
        <fullName evidence="14">Circadian input-output histidine kinase CikA</fullName>
        <ecNumber evidence="4">2.7.13.3</ecNumber>
    </recommendedName>
</protein>
<dbReference type="SUPFAM" id="SSF55785">
    <property type="entry name" value="PYP-like sensor domain (PAS domain)"/>
    <property type="match status" value="2"/>
</dbReference>
<dbReference type="EC" id="2.7.13.3" evidence="4"/>
<gene>
    <name evidence="22" type="ORF">GRQ65_07910</name>
</gene>
<evidence type="ECO:0000256" key="8">
    <source>
        <dbReference type="ARBA" id="ARBA00022741"/>
    </source>
</evidence>
<dbReference type="Pfam" id="PF01627">
    <property type="entry name" value="Hpt"/>
    <property type="match status" value="1"/>
</dbReference>
<feature type="region of interest" description="Disordered" evidence="17">
    <location>
        <begin position="928"/>
        <end position="971"/>
    </location>
</feature>
<comment type="subcellular location">
    <subcellularLocation>
        <location evidence="2">Cell membrane</location>
    </subcellularLocation>
</comment>
<comment type="caution">
    <text evidence="22">The sequence shown here is derived from an EMBL/GenBank/DDBJ whole genome shotgun (WGS) entry which is preliminary data.</text>
</comment>
<dbReference type="SUPFAM" id="SSF52172">
    <property type="entry name" value="CheY-like"/>
    <property type="match status" value="1"/>
</dbReference>
<dbReference type="SMART" id="SM00448">
    <property type="entry name" value="REC"/>
    <property type="match status" value="1"/>
</dbReference>
<dbReference type="Gene3D" id="1.20.120.160">
    <property type="entry name" value="HPT domain"/>
    <property type="match status" value="1"/>
</dbReference>
<keyword evidence="11" id="KW-1133">Transmembrane helix</keyword>
<dbReference type="InterPro" id="IPR011006">
    <property type="entry name" value="CheY-like_superfamily"/>
</dbReference>
<dbReference type="GO" id="GO:0005524">
    <property type="term" value="F:ATP binding"/>
    <property type="evidence" value="ECO:0007669"/>
    <property type="project" value="UniProtKB-KW"/>
</dbReference>
<dbReference type="InterPro" id="IPR000700">
    <property type="entry name" value="PAS-assoc_C"/>
</dbReference>
<dbReference type="Pfam" id="PF00512">
    <property type="entry name" value="HisKA"/>
    <property type="match status" value="1"/>
</dbReference>
<dbReference type="InterPro" id="IPR008207">
    <property type="entry name" value="Sig_transdc_His_kin_Hpt_dom"/>
</dbReference>
<dbReference type="FunFam" id="1.10.287.130:FF:000004">
    <property type="entry name" value="Ethylene receptor 1"/>
    <property type="match status" value="1"/>
</dbReference>
<dbReference type="SUPFAM" id="SSF47226">
    <property type="entry name" value="Histidine-containing phosphotransfer domain, HPT domain"/>
    <property type="match status" value="1"/>
</dbReference>
<organism evidence="22 23">
    <name type="scientific">Nocardioides flavescens</name>
    <dbReference type="NCBI Taxonomy" id="2691959"/>
    <lineage>
        <taxon>Bacteria</taxon>
        <taxon>Bacillati</taxon>
        <taxon>Actinomycetota</taxon>
        <taxon>Actinomycetes</taxon>
        <taxon>Propionibacteriales</taxon>
        <taxon>Nocardioidaceae</taxon>
        <taxon>Nocardioides</taxon>
    </lineage>
</organism>
<feature type="domain" description="PAS" evidence="20">
    <location>
        <begin position="21"/>
        <end position="85"/>
    </location>
</feature>
<dbReference type="InterPro" id="IPR036641">
    <property type="entry name" value="HPT_dom_sf"/>
</dbReference>
<dbReference type="PANTHER" id="PTHR45339">
    <property type="entry name" value="HYBRID SIGNAL TRANSDUCTION HISTIDINE KINASE J"/>
    <property type="match status" value="1"/>
</dbReference>
<dbReference type="SMART" id="SM00388">
    <property type="entry name" value="HisKA"/>
    <property type="match status" value="1"/>
</dbReference>